<evidence type="ECO:0008006" key="4">
    <source>
        <dbReference type="Google" id="ProtNLM"/>
    </source>
</evidence>
<geneLocation type="plasmid" evidence="3">
    <name>II</name>
</geneLocation>
<feature type="region of interest" description="Disordered" evidence="1">
    <location>
        <begin position="267"/>
        <end position="325"/>
    </location>
</feature>
<proteinExistence type="predicted"/>
<accession>A0A068SZK8</accession>
<dbReference type="OrthoDB" id="7948789at2"/>
<keyword evidence="2" id="KW-0614">Plasmid</keyword>
<name>A0A068SZK8_NEOGA</name>
<dbReference type="Proteomes" id="UP000028181">
    <property type="component" value="Plasmid pHAMBI540a"/>
</dbReference>
<dbReference type="InterPro" id="IPR031482">
    <property type="entry name" value="CBP_BcsN"/>
</dbReference>
<dbReference type="HOGENOM" id="CLU_071819_0_0_5"/>
<evidence type="ECO:0000313" key="2">
    <source>
        <dbReference type="EMBL" id="CDN51241.1"/>
    </source>
</evidence>
<dbReference type="AlphaFoldDB" id="A0A068SZK8"/>
<keyword evidence="3" id="KW-1185">Reference proteome</keyword>
<sequence>MTTLLLVSMLTGCGTAGTVKAPVGPELLSADKALIMPPPGGPSVLGVVQTQRTNATEQTVSLATNSSIPGQNYLKVSFIGGSQGSNTSMAPYRTVNEAALRREYAAAVPGVRMTRSNIYLQNAYGPFAYASGRSAGGDACLFGWQQIRSRSSGSGIGRDFGMVQMRLRLCDNRANESELLSVMYGYTLIGTFHGEIWNPFGSPSSGDPRIGQTGQPIYPAAQPSAQTFPFSYSRSQVDRSTTSAITRRGPAAPAAAPVLPVATTAAPAASSAPSDDAMVVPVPPPASHTAENAGRARVAVPSPDCIDAAPMSPVCSNPGDREAAH</sequence>
<protein>
    <recommendedName>
        <fullName evidence="4">Cellulose biosynthesis protein BcsN</fullName>
    </recommendedName>
</protein>
<dbReference type="PATRIC" id="fig|1028800.3.peg.5185"/>
<dbReference type="GeneID" id="24260388"/>
<dbReference type="Pfam" id="PF17038">
    <property type="entry name" value="CBP_BcsN"/>
    <property type="match status" value="1"/>
</dbReference>
<organism evidence="2 3">
    <name type="scientific">Neorhizobium galegae bv. orientalis str. HAMBI 540</name>
    <dbReference type="NCBI Taxonomy" id="1028800"/>
    <lineage>
        <taxon>Bacteria</taxon>
        <taxon>Pseudomonadati</taxon>
        <taxon>Pseudomonadota</taxon>
        <taxon>Alphaproteobacteria</taxon>
        <taxon>Hyphomicrobiales</taxon>
        <taxon>Rhizobiaceae</taxon>
        <taxon>Rhizobium/Agrobacterium group</taxon>
        <taxon>Neorhizobium</taxon>
    </lineage>
</organism>
<feature type="compositionally biased region" description="Low complexity" evidence="1">
    <location>
        <begin position="267"/>
        <end position="280"/>
    </location>
</feature>
<evidence type="ECO:0000313" key="3">
    <source>
        <dbReference type="Proteomes" id="UP000028181"/>
    </source>
</evidence>
<dbReference type="KEGG" id="ngg:RG540_PA05650"/>
<dbReference type="EMBL" id="HG938354">
    <property type="protein sequence ID" value="CDN51241.1"/>
    <property type="molecule type" value="Genomic_DNA"/>
</dbReference>
<reference evidence="3" key="1">
    <citation type="journal article" date="2014" name="BMC Genomics">
        <title>Genome sequencing of two Neorhizobium galegae strains reveals a noeT gene responsible for the unusual acetylation of the nodulation factors.</title>
        <authorList>
            <person name="Osterman J."/>
            <person name="Marsh J."/>
            <person name="Laine P.K."/>
            <person name="Zeng Z."/>
            <person name="Alatalo E."/>
            <person name="Sullivan J.T."/>
            <person name="Young J.P."/>
            <person name="Thomas-Oates J."/>
            <person name="Paulin L."/>
            <person name="Lindstrom K."/>
        </authorList>
    </citation>
    <scope>NUCLEOTIDE SEQUENCE [LARGE SCALE GENOMIC DNA]</scope>
    <source>
        <strain evidence="3">HAMBI 540</strain>
    </source>
</reference>
<dbReference type="RefSeq" id="WP_157884682.1">
    <property type="nucleotide sequence ID" value="NZ_HG938354.1"/>
</dbReference>
<gene>
    <name evidence="2" type="ORF">RG540_PA05650</name>
</gene>
<evidence type="ECO:0000256" key="1">
    <source>
        <dbReference type="SAM" id="MobiDB-lite"/>
    </source>
</evidence>
<dbReference type="eggNOG" id="COG3147">
    <property type="taxonomic scope" value="Bacteria"/>
</dbReference>